<comment type="caution">
    <text evidence="2">The sequence shown here is derived from an EMBL/GenBank/DDBJ whole genome shotgun (WGS) entry which is preliminary data.</text>
</comment>
<reference evidence="2 3" key="1">
    <citation type="journal article" date="2017" name="Infect. Genet. Evol.">
        <title>Comparative genome analysis of fish pathogen Flavobacterium columnare reveals extensive sequence diversity within the species.</title>
        <authorList>
            <person name="Kayansamruaj P."/>
            <person name="Dong H.T."/>
            <person name="Hirono I."/>
            <person name="Kondo H."/>
            <person name="Senapin S."/>
            <person name="Rodkhum C."/>
        </authorList>
    </citation>
    <scope>NUCLEOTIDE SEQUENCE [LARGE SCALE GENOMIC DNA]</scope>
    <source>
        <strain evidence="2 3">1215</strain>
    </source>
</reference>
<dbReference type="AlphaFoldDB" id="A0A246GJW3"/>
<dbReference type="Pfam" id="PF05947">
    <property type="entry name" value="T6SS_TssF"/>
    <property type="match status" value="1"/>
</dbReference>
<dbReference type="InterPro" id="IPR010272">
    <property type="entry name" value="T6SS_TssF"/>
</dbReference>
<name>A0A246GJW3_9FLAO</name>
<proteinExistence type="predicted"/>
<protein>
    <submittedName>
        <fullName evidence="1">Type VI secretion system baseplate subunit TssF</fullName>
    </submittedName>
</protein>
<gene>
    <name evidence="2" type="ORF">BWK59_04580</name>
    <name evidence="1" type="ORF">V3Q77_00340</name>
</gene>
<dbReference type="OrthoDB" id="1090083at2"/>
<evidence type="ECO:0000313" key="2">
    <source>
        <dbReference type="EMBL" id="OWP84589.1"/>
    </source>
</evidence>
<sequence length="609" mass="69690">MNQERIKDRILRKASRLWGFNELQTESSFDPIVGLLLTACASELEKLNTDLEDSRSRIIERVLDLMFPEEVSGVTPSSAIVQLFPTENNVKISKYNRFKGTKKITNIYNPTEVLQKEVFFGPTIETTLTTAKVAYLAYGNSLKKIDNFFFNDIISTSSSNFIPKGELWIGLKCSDTENIINPTFYVNINNSYQKDLFFYYLRQAKIHFGNQEFTFNEGYNATEEAFNFENIVHKNYSNLDQINNRINNFYLPHFFTLSGTINQAEKNNSDALFQNYFPNHKLEEEQSIIWLRVELTEIIGNDVLENVSITLNCLPVVNKKISKASHRVTGALNIVPIDSDEFFLDLDHVSNDEGYRYDLKNYDDSKSGSITLRHGGVSRFDQRRASDLLQQLLELIKDETASFMSIGNDATRETLKQINQNVAALYQLSKEKHFERPNNPYLTVNATAKDESGFFCNIAFWTTLGDEANDIKMGSVLSLEEGGIMLLEKNIMLVTPTVGGRKGLSTKDKILEYRNSLLTRGRIVTIADIKAYALNHFKNTITKIEIKKGTKKESSTKEGFARTIDIYLHKNTEITDIMKESEWHYLCDSFLINLKKISSNVYPYTLNTI</sequence>
<accession>A0A246GJW3</accession>
<reference evidence="1 4" key="2">
    <citation type="submission" date="2024-02" db="EMBL/GenBank/DDBJ databases">
        <title>Comparative Genomic Analysis of Flavobacterium Species Causing Columnaris Disease of Freshwater Fish in Thailand: Insights into Virulence and Resistance Mechanisms.</title>
        <authorList>
            <person name="Nguyen D."/>
            <person name="Chokmangmeepisarn P."/>
            <person name="Khianchaikhan K."/>
            <person name="Morishita M."/>
            <person name="Bunnoy A."/>
            <person name="Rodkhum C."/>
        </authorList>
    </citation>
    <scope>NUCLEOTIDE SEQUENCE [LARGE SCALE GENOMIC DNA]</scope>
    <source>
        <strain evidence="1 4">KCRT2007</strain>
    </source>
</reference>
<dbReference type="Proteomes" id="UP001621813">
    <property type="component" value="Unassembled WGS sequence"/>
</dbReference>
<dbReference type="RefSeq" id="WP_088391485.1">
    <property type="nucleotide sequence ID" value="NZ_JAZGZR010000001.1"/>
</dbReference>
<evidence type="ECO:0000313" key="3">
    <source>
        <dbReference type="Proteomes" id="UP000197768"/>
    </source>
</evidence>
<dbReference type="Proteomes" id="UP000197768">
    <property type="component" value="Unassembled WGS sequence"/>
</dbReference>
<dbReference type="EMBL" id="JAZGZR010000001">
    <property type="protein sequence ID" value="MFK7048331.1"/>
    <property type="molecule type" value="Genomic_DNA"/>
</dbReference>
<organism evidence="2 3">
    <name type="scientific">Flavobacterium davisii</name>
    <dbReference type="NCBI Taxonomy" id="2906077"/>
    <lineage>
        <taxon>Bacteria</taxon>
        <taxon>Pseudomonadati</taxon>
        <taxon>Bacteroidota</taxon>
        <taxon>Flavobacteriia</taxon>
        <taxon>Flavobacteriales</taxon>
        <taxon>Flavobacteriaceae</taxon>
        <taxon>Flavobacterium</taxon>
    </lineage>
</organism>
<evidence type="ECO:0000313" key="1">
    <source>
        <dbReference type="EMBL" id="MFK7048331.1"/>
    </source>
</evidence>
<keyword evidence="4" id="KW-1185">Reference proteome</keyword>
<evidence type="ECO:0000313" key="4">
    <source>
        <dbReference type="Proteomes" id="UP001621813"/>
    </source>
</evidence>
<dbReference type="EMBL" id="MTCZ01000027">
    <property type="protein sequence ID" value="OWP84589.1"/>
    <property type="molecule type" value="Genomic_DNA"/>
</dbReference>